<dbReference type="InterPro" id="IPR008971">
    <property type="entry name" value="HSP40/DnaJ_pept-bd"/>
</dbReference>
<dbReference type="SUPFAM" id="SSF49493">
    <property type="entry name" value="HSP40/DnaJ peptide-binding domain"/>
    <property type="match status" value="2"/>
</dbReference>
<evidence type="ECO:0000313" key="4">
    <source>
        <dbReference type="Proteomes" id="UP000176608"/>
    </source>
</evidence>
<dbReference type="PANTHER" id="PTHR43096">
    <property type="entry name" value="DNAJ HOMOLOG 1, MITOCHONDRIAL-RELATED"/>
    <property type="match status" value="1"/>
</dbReference>
<dbReference type="PROSITE" id="PS50076">
    <property type="entry name" value="DNAJ_2"/>
    <property type="match status" value="1"/>
</dbReference>
<evidence type="ECO:0000313" key="3">
    <source>
        <dbReference type="EMBL" id="OGC47912.1"/>
    </source>
</evidence>
<dbReference type="Pfam" id="PF00226">
    <property type="entry name" value="DnaJ"/>
    <property type="match status" value="1"/>
</dbReference>
<dbReference type="GO" id="GO:0051082">
    <property type="term" value="F:unfolded protein binding"/>
    <property type="evidence" value="ECO:0007669"/>
    <property type="project" value="InterPro"/>
</dbReference>
<reference evidence="3 4" key="1">
    <citation type="journal article" date="2016" name="Nat. Commun.">
        <title>Thousands of microbial genomes shed light on interconnected biogeochemical processes in an aquifer system.</title>
        <authorList>
            <person name="Anantharaman K."/>
            <person name="Brown C.T."/>
            <person name="Hug L.A."/>
            <person name="Sharon I."/>
            <person name="Castelle C.J."/>
            <person name="Probst A.J."/>
            <person name="Thomas B.C."/>
            <person name="Singh A."/>
            <person name="Wilkins M.J."/>
            <person name="Karaoz U."/>
            <person name="Brodie E.L."/>
            <person name="Williams K.H."/>
            <person name="Hubbard S.S."/>
            <person name="Banfield J.F."/>
        </authorList>
    </citation>
    <scope>NUCLEOTIDE SEQUENCE [LARGE SCALE GENOMIC DNA]</scope>
</reference>
<dbReference type="Gene3D" id="1.10.287.110">
    <property type="entry name" value="DnaJ domain"/>
    <property type="match status" value="1"/>
</dbReference>
<protein>
    <recommendedName>
        <fullName evidence="2">J domain-containing protein</fullName>
    </recommendedName>
</protein>
<dbReference type="EMBL" id="MEVA01000001">
    <property type="protein sequence ID" value="OGC47912.1"/>
    <property type="molecule type" value="Genomic_DNA"/>
</dbReference>
<gene>
    <name evidence="3" type="ORF">A2886_01490</name>
</gene>
<dbReference type="CDD" id="cd10747">
    <property type="entry name" value="DnaJ_C"/>
    <property type="match status" value="1"/>
</dbReference>
<dbReference type="PANTHER" id="PTHR43096:SF48">
    <property type="entry name" value="CHAPERONE PROTEIN DNAJ"/>
    <property type="match status" value="1"/>
</dbReference>
<dbReference type="Proteomes" id="UP000176608">
    <property type="component" value="Unassembled WGS sequence"/>
</dbReference>
<dbReference type="PROSITE" id="PS00636">
    <property type="entry name" value="DNAJ_1"/>
    <property type="match status" value="1"/>
</dbReference>
<dbReference type="FunFam" id="2.60.260.20:FF:000013">
    <property type="entry name" value="DnaJ subfamily B member 11"/>
    <property type="match status" value="1"/>
</dbReference>
<evidence type="ECO:0000256" key="1">
    <source>
        <dbReference type="ARBA" id="ARBA00023186"/>
    </source>
</evidence>
<sequence>MATKKDYYEVLGVPRSASQDDIKKAYRKMAREHHPDVAANTDKTEAEKRFKEINEAYQVLSDSQKKKMYDQFGHAAFGGASGSDAGAGGPFGGFGGFGSQGGKWGPFTYTYTSGGAGGNAGNGMDFDPFDIFEEVFGFRGFGAQRGPRKGKNLYYELHVDFADAVKGAEKTVNIETGNISIKIPQGARDGTELRFAGKGAPGPQGSPSGDLYISLRVRTPQEFQRVGDNLGTAVEIDFVQATLGDMVEVAVVDENSSSGLGKAKLKIPAGTQHGTQFRLKGKGMPKLRGTGKGDIIVQVFIKMPTRLSRKQKELLEEYGNL</sequence>
<feature type="domain" description="J" evidence="2">
    <location>
        <begin position="6"/>
        <end position="73"/>
    </location>
</feature>
<dbReference type="SUPFAM" id="SSF46565">
    <property type="entry name" value="Chaperone J-domain"/>
    <property type="match status" value="1"/>
</dbReference>
<evidence type="ECO:0000259" key="2">
    <source>
        <dbReference type="PROSITE" id="PS50076"/>
    </source>
</evidence>
<dbReference type="Gene3D" id="2.60.260.20">
    <property type="entry name" value="Urease metallochaperone UreE, N-terminal domain"/>
    <property type="match status" value="2"/>
</dbReference>
<dbReference type="PRINTS" id="PR00625">
    <property type="entry name" value="JDOMAIN"/>
</dbReference>
<dbReference type="AlphaFoldDB" id="A0A1F4USM7"/>
<organism evidence="3 4">
    <name type="scientific">candidate division WWE3 bacterium RIFCSPHIGHO2_01_FULL_42_13</name>
    <dbReference type="NCBI Taxonomy" id="1802617"/>
    <lineage>
        <taxon>Bacteria</taxon>
        <taxon>Katanobacteria</taxon>
    </lineage>
</organism>
<dbReference type="GO" id="GO:0005737">
    <property type="term" value="C:cytoplasm"/>
    <property type="evidence" value="ECO:0007669"/>
    <property type="project" value="TreeGrafter"/>
</dbReference>
<dbReference type="InterPro" id="IPR036869">
    <property type="entry name" value="J_dom_sf"/>
</dbReference>
<comment type="caution">
    <text evidence="3">The sequence shown here is derived from an EMBL/GenBank/DDBJ whole genome shotgun (WGS) entry which is preliminary data.</text>
</comment>
<dbReference type="STRING" id="1802617.A2886_01490"/>
<dbReference type="GO" id="GO:0042026">
    <property type="term" value="P:protein refolding"/>
    <property type="evidence" value="ECO:0007669"/>
    <property type="project" value="TreeGrafter"/>
</dbReference>
<dbReference type="InterPro" id="IPR002939">
    <property type="entry name" value="DnaJ_C"/>
</dbReference>
<dbReference type="Pfam" id="PF01556">
    <property type="entry name" value="DnaJ_C"/>
    <property type="match status" value="1"/>
</dbReference>
<dbReference type="SMART" id="SM00271">
    <property type="entry name" value="DnaJ"/>
    <property type="match status" value="1"/>
</dbReference>
<dbReference type="InterPro" id="IPR001623">
    <property type="entry name" value="DnaJ_domain"/>
</dbReference>
<proteinExistence type="predicted"/>
<accession>A0A1F4USM7</accession>
<keyword evidence="1" id="KW-0143">Chaperone</keyword>
<dbReference type="InterPro" id="IPR018253">
    <property type="entry name" value="DnaJ_domain_CS"/>
</dbReference>
<dbReference type="CDD" id="cd06257">
    <property type="entry name" value="DnaJ"/>
    <property type="match status" value="1"/>
</dbReference>
<name>A0A1F4USM7_UNCKA</name>